<organism evidence="6 7">
    <name type="scientific">Musa balbisiana</name>
    <name type="common">Banana</name>
    <dbReference type="NCBI Taxonomy" id="52838"/>
    <lineage>
        <taxon>Eukaryota</taxon>
        <taxon>Viridiplantae</taxon>
        <taxon>Streptophyta</taxon>
        <taxon>Embryophyta</taxon>
        <taxon>Tracheophyta</taxon>
        <taxon>Spermatophyta</taxon>
        <taxon>Magnoliopsida</taxon>
        <taxon>Liliopsida</taxon>
        <taxon>Zingiberales</taxon>
        <taxon>Musaceae</taxon>
        <taxon>Musa</taxon>
    </lineage>
</organism>
<proteinExistence type="predicted"/>
<keyword evidence="7" id="KW-1185">Reference proteome</keyword>
<evidence type="ECO:0000313" key="6">
    <source>
        <dbReference type="EMBL" id="THU65564.1"/>
    </source>
</evidence>
<dbReference type="Pfam" id="PF06203">
    <property type="entry name" value="CCT"/>
    <property type="match status" value="1"/>
</dbReference>
<evidence type="ECO:0000256" key="4">
    <source>
        <dbReference type="SAM" id="MobiDB-lite"/>
    </source>
</evidence>
<sequence>MLQNMIEQNPEGLLIEGISSPIAAQLLDFYEDDDGRAAGDLFPGSDHQQHQPLLFAPYDDVSSSTAAATTAASTPLCCYPGDDASFSPFPSFYALLDASPPRPDPDPEPDLAHYPASSSSSSNPPPPPAILSVPPPPYSGDPFDQLVTTDAISSEYPFDHGLVVRVPAAGPSASQQQYPQAAYEEERYSAAGGMQQSSELVRLEAPPCGFIEGVGIGALYCAGMLYGGERPQGLSGGGMPVLGAEAGLVGPVNVSDSSGLGPYCQDAMPHMYSSGDLQVLGGGSQHLMGGCSGNQPPAPLPTSDVAPLDDSAYKVGRLSVEERKEKIHRYMRKRNERNFSKKIKYACRKTLADSRPRVRGRFAKNDELGEVARLSSSSHEFDDDEEAVVKEEDILDSSDILAHISGVNSFKYNYTLESWI</sequence>
<dbReference type="GO" id="GO:0005634">
    <property type="term" value="C:nucleus"/>
    <property type="evidence" value="ECO:0007669"/>
    <property type="project" value="UniProtKB-SubCell"/>
</dbReference>
<dbReference type="InterPro" id="IPR045281">
    <property type="entry name" value="CONSTANS-like"/>
</dbReference>
<dbReference type="InterPro" id="IPR010402">
    <property type="entry name" value="CCT_domain"/>
</dbReference>
<reference evidence="6 7" key="1">
    <citation type="journal article" date="2019" name="Nat. Plants">
        <title>Genome sequencing of Musa balbisiana reveals subgenome evolution and function divergence in polyploid bananas.</title>
        <authorList>
            <person name="Yao X."/>
        </authorList>
    </citation>
    <scope>NUCLEOTIDE SEQUENCE [LARGE SCALE GENOMIC DNA]</scope>
    <source>
        <strain evidence="7">cv. DH-PKW</strain>
        <tissue evidence="6">Leaves</tissue>
    </source>
</reference>
<dbReference type="STRING" id="52838.A0A4S8JTR4"/>
<feature type="compositionally biased region" description="Pro residues" evidence="4">
    <location>
        <begin position="123"/>
        <end position="139"/>
    </location>
</feature>
<dbReference type="AlphaFoldDB" id="A0A4S8JTR4"/>
<gene>
    <name evidence="6" type="ORF">C4D60_Mb05t04980</name>
</gene>
<protein>
    <recommendedName>
        <fullName evidence="5">CCT domain-containing protein</fullName>
    </recommendedName>
</protein>
<dbReference type="GO" id="GO:0003700">
    <property type="term" value="F:DNA-binding transcription factor activity"/>
    <property type="evidence" value="ECO:0007669"/>
    <property type="project" value="TreeGrafter"/>
</dbReference>
<evidence type="ECO:0000256" key="3">
    <source>
        <dbReference type="PROSITE-ProRule" id="PRU00357"/>
    </source>
</evidence>
<dbReference type="PROSITE" id="PS51017">
    <property type="entry name" value="CCT"/>
    <property type="match status" value="1"/>
</dbReference>
<keyword evidence="2 3" id="KW-0539">Nucleus</keyword>
<comment type="subcellular location">
    <subcellularLocation>
        <location evidence="1 3">Nucleus</location>
    </subcellularLocation>
</comment>
<feature type="region of interest" description="Disordered" evidence="4">
    <location>
        <begin position="97"/>
        <end position="142"/>
    </location>
</feature>
<evidence type="ECO:0000256" key="2">
    <source>
        <dbReference type="ARBA" id="ARBA00023242"/>
    </source>
</evidence>
<comment type="caution">
    <text evidence="6">The sequence shown here is derived from an EMBL/GenBank/DDBJ whole genome shotgun (WGS) entry which is preliminary data.</text>
</comment>
<evidence type="ECO:0000256" key="1">
    <source>
        <dbReference type="ARBA" id="ARBA00004123"/>
    </source>
</evidence>
<dbReference type="PANTHER" id="PTHR31319">
    <property type="entry name" value="ZINC FINGER PROTEIN CONSTANS-LIKE 4"/>
    <property type="match status" value="1"/>
</dbReference>
<feature type="domain" description="CCT" evidence="5">
    <location>
        <begin position="323"/>
        <end position="365"/>
    </location>
</feature>
<dbReference type="Proteomes" id="UP000317650">
    <property type="component" value="Chromosome 5"/>
</dbReference>
<evidence type="ECO:0000313" key="7">
    <source>
        <dbReference type="Proteomes" id="UP000317650"/>
    </source>
</evidence>
<accession>A0A4S8JTR4</accession>
<evidence type="ECO:0000259" key="5">
    <source>
        <dbReference type="PROSITE" id="PS51017"/>
    </source>
</evidence>
<name>A0A4S8JTR4_MUSBA</name>
<dbReference type="EMBL" id="PYDT01000003">
    <property type="protein sequence ID" value="THU65564.1"/>
    <property type="molecule type" value="Genomic_DNA"/>
</dbReference>
<dbReference type="PANTHER" id="PTHR31319:SF110">
    <property type="entry name" value="CCT MOTIF FAMILY PROTEIN"/>
    <property type="match status" value="1"/>
</dbReference>
<dbReference type="GO" id="GO:0009909">
    <property type="term" value="P:regulation of flower development"/>
    <property type="evidence" value="ECO:0007669"/>
    <property type="project" value="InterPro"/>
</dbReference>